<dbReference type="KEGG" id="ptkz:JDV02_006003"/>
<feature type="region of interest" description="Disordered" evidence="1">
    <location>
        <begin position="143"/>
        <end position="188"/>
    </location>
</feature>
<gene>
    <name evidence="2" type="ORF">JDV02_006003</name>
</gene>
<feature type="region of interest" description="Disordered" evidence="1">
    <location>
        <begin position="281"/>
        <end position="525"/>
    </location>
</feature>
<feature type="compositionally biased region" description="Basic and acidic residues" evidence="1">
    <location>
        <begin position="491"/>
        <end position="505"/>
    </location>
</feature>
<organism evidence="2 3">
    <name type="scientific">Purpureocillium takamizusanense</name>
    <dbReference type="NCBI Taxonomy" id="2060973"/>
    <lineage>
        <taxon>Eukaryota</taxon>
        <taxon>Fungi</taxon>
        <taxon>Dikarya</taxon>
        <taxon>Ascomycota</taxon>
        <taxon>Pezizomycotina</taxon>
        <taxon>Sordariomycetes</taxon>
        <taxon>Hypocreomycetidae</taxon>
        <taxon>Hypocreales</taxon>
        <taxon>Ophiocordycipitaceae</taxon>
        <taxon>Purpureocillium</taxon>
    </lineage>
</organism>
<evidence type="ECO:0000256" key="1">
    <source>
        <dbReference type="SAM" id="MobiDB-lite"/>
    </source>
</evidence>
<evidence type="ECO:0000313" key="3">
    <source>
        <dbReference type="Proteomes" id="UP000829364"/>
    </source>
</evidence>
<keyword evidence="3" id="KW-1185">Reference proteome</keyword>
<feature type="compositionally biased region" description="Polar residues" evidence="1">
    <location>
        <begin position="509"/>
        <end position="520"/>
    </location>
</feature>
<evidence type="ECO:0000313" key="2">
    <source>
        <dbReference type="EMBL" id="UNI19857.1"/>
    </source>
</evidence>
<feature type="compositionally biased region" description="Low complexity" evidence="1">
    <location>
        <begin position="385"/>
        <end position="395"/>
    </location>
</feature>
<dbReference type="InterPro" id="IPR017956">
    <property type="entry name" value="AT_hook_DNA-bd_motif"/>
</dbReference>
<dbReference type="RefSeq" id="XP_047843338.1">
    <property type="nucleotide sequence ID" value="XM_047987353.1"/>
</dbReference>
<dbReference type="GeneID" id="72067952"/>
<dbReference type="Proteomes" id="UP000829364">
    <property type="component" value="Chromosome 5"/>
</dbReference>
<reference evidence="2" key="1">
    <citation type="submission" date="2021-11" db="EMBL/GenBank/DDBJ databases">
        <title>Purpureocillium_takamizusanense_genome.</title>
        <authorList>
            <person name="Nguyen N.-H."/>
        </authorList>
    </citation>
    <scope>NUCLEOTIDE SEQUENCE</scope>
    <source>
        <strain evidence="2">PT3</strain>
    </source>
</reference>
<feature type="region of interest" description="Disordered" evidence="1">
    <location>
        <begin position="1"/>
        <end position="51"/>
    </location>
</feature>
<feature type="compositionally biased region" description="Polar residues" evidence="1">
    <location>
        <begin position="456"/>
        <end position="469"/>
    </location>
</feature>
<dbReference type="SMART" id="SM00384">
    <property type="entry name" value="AT_hook"/>
    <property type="match status" value="2"/>
</dbReference>
<sequence>MPPAIIADSDDDSDGAQDHVLAPEEPAEHGLLLATRSSDRGSHTTNSTDPVLFQNIYNEHKAAGDQQALTAGAGEGLEVGDAAGRTATPSRMDAQNDLWNIPSSPEANVAKRIKPLSAKRTTSVKVTRGLRRNLEMLGYESVSDDNYDEPIHERRKRRKVGASRDFQRSSNDVSLVELPPDGGLPSAASQSVSTEFAADQGVNLPMDRTSPPLLIAPRQLSASQKREYQSVEAPFSSPAGRIMEVRNPAVGSSGTATNVNTQRSHMLSSFDVGLTVRTPEHEMIRVTRRTSPTPRQRRNSSPDVITSMAPPTQTPKPKATRAKQGGTSTGEATNPSHSVGKGDEVWAASKAEESEGSEYTAPESQVKPKRPRGRPKKGREDKPDATSTSATQEAAAKPKRKRGRPKKRETLAKDDHAMSVTDDASAVQAAADRKLSHVTKTDLASEGDVDNEPRVPTSTTDPQRGSSTKEGTRDGPKQTTTDLVEVPVPEKTGKEPSELGKKELPVNDTVPNNRSTSKLDSTGKPVYRVGLSKRLRIAPLLKSLRK</sequence>
<name>A0A9Q8QII4_9HYPO</name>
<feature type="compositionally biased region" description="Low complexity" evidence="1">
    <location>
        <begin position="289"/>
        <end position="302"/>
    </location>
</feature>
<dbReference type="OrthoDB" id="5404794at2759"/>
<dbReference type="AlphaFoldDB" id="A0A9Q8QII4"/>
<feature type="compositionally biased region" description="Basic and acidic residues" evidence="1">
    <location>
        <begin position="408"/>
        <end position="417"/>
    </location>
</feature>
<feature type="compositionally biased region" description="Polar residues" evidence="1">
    <location>
        <begin position="325"/>
        <end position="337"/>
    </location>
</feature>
<dbReference type="GO" id="GO:0003677">
    <property type="term" value="F:DNA binding"/>
    <property type="evidence" value="ECO:0007669"/>
    <property type="project" value="InterPro"/>
</dbReference>
<proteinExistence type="predicted"/>
<protein>
    <submittedName>
        <fullName evidence="2">Uncharacterized protein</fullName>
    </submittedName>
</protein>
<feature type="compositionally biased region" description="Basic residues" evidence="1">
    <location>
        <begin position="367"/>
        <end position="377"/>
    </location>
</feature>
<feature type="compositionally biased region" description="Basic residues" evidence="1">
    <location>
        <begin position="397"/>
        <end position="407"/>
    </location>
</feature>
<dbReference type="PRINTS" id="PR00929">
    <property type="entry name" value="ATHOOK"/>
</dbReference>
<dbReference type="EMBL" id="CP086358">
    <property type="protein sequence ID" value="UNI19857.1"/>
    <property type="molecule type" value="Genomic_DNA"/>
</dbReference>
<feature type="region of interest" description="Disordered" evidence="1">
    <location>
        <begin position="80"/>
        <end position="103"/>
    </location>
</feature>
<accession>A0A9Q8QII4</accession>